<gene>
    <name evidence="1" type="ORF">Vadar_032103</name>
</gene>
<keyword evidence="2" id="KW-1185">Reference proteome</keyword>
<protein>
    <submittedName>
        <fullName evidence="1">Uncharacterized protein</fullName>
    </submittedName>
</protein>
<reference evidence="1 2" key="1">
    <citation type="journal article" date="2021" name="Hortic Res">
        <title>High-quality reference genome and annotation aids understanding of berry development for evergreen blueberry (Vaccinium darrowii).</title>
        <authorList>
            <person name="Yu J."/>
            <person name="Hulse-Kemp A.M."/>
            <person name="Babiker E."/>
            <person name="Staton M."/>
        </authorList>
    </citation>
    <scope>NUCLEOTIDE SEQUENCE [LARGE SCALE GENOMIC DNA]</scope>
    <source>
        <strain evidence="2">cv. NJ 8807/NJ 8810</strain>
        <tissue evidence="1">Young leaf</tissue>
    </source>
</reference>
<dbReference type="EMBL" id="CM037153">
    <property type="protein sequence ID" value="KAH7859141.1"/>
    <property type="molecule type" value="Genomic_DNA"/>
</dbReference>
<comment type="caution">
    <text evidence="1">The sequence shown here is derived from an EMBL/GenBank/DDBJ whole genome shotgun (WGS) entry which is preliminary data.</text>
</comment>
<evidence type="ECO:0000313" key="1">
    <source>
        <dbReference type="EMBL" id="KAH7859141.1"/>
    </source>
</evidence>
<organism evidence="1 2">
    <name type="scientific">Vaccinium darrowii</name>
    <dbReference type="NCBI Taxonomy" id="229202"/>
    <lineage>
        <taxon>Eukaryota</taxon>
        <taxon>Viridiplantae</taxon>
        <taxon>Streptophyta</taxon>
        <taxon>Embryophyta</taxon>
        <taxon>Tracheophyta</taxon>
        <taxon>Spermatophyta</taxon>
        <taxon>Magnoliopsida</taxon>
        <taxon>eudicotyledons</taxon>
        <taxon>Gunneridae</taxon>
        <taxon>Pentapetalae</taxon>
        <taxon>asterids</taxon>
        <taxon>Ericales</taxon>
        <taxon>Ericaceae</taxon>
        <taxon>Vaccinioideae</taxon>
        <taxon>Vaccinieae</taxon>
        <taxon>Vaccinium</taxon>
    </lineage>
</organism>
<sequence length="99" mass="10916">MGRSGSHLDAVGFHLSKSTIELKHPEFLEYVSGHYAPVVTGGPLVIRSLTFKSNNKSKQPFGPYGEERGTPFSFRVPDGAKILGFKPRSWGLREEATII</sequence>
<name>A0ACB7Z021_9ERIC</name>
<accession>A0ACB7Z021</accession>
<dbReference type="Proteomes" id="UP000828048">
    <property type="component" value="Chromosome 3"/>
</dbReference>
<proteinExistence type="predicted"/>
<evidence type="ECO:0000313" key="2">
    <source>
        <dbReference type="Proteomes" id="UP000828048"/>
    </source>
</evidence>